<keyword evidence="2" id="KW-1185">Reference proteome</keyword>
<accession>A0A4C1ZZE4</accession>
<comment type="caution">
    <text evidence="1">The sequence shown here is derived from an EMBL/GenBank/DDBJ whole genome shotgun (WGS) entry which is preliminary data.</text>
</comment>
<proteinExistence type="predicted"/>
<gene>
    <name evidence="1" type="ORF">EVAR_68986_1</name>
</gene>
<organism evidence="1 2">
    <name type="scientific">Eumeta variegata</name>
    <name type="common">Bagworm moth</name>
    <name type="synonym">Eumeta japonica</name>
    <dbReference type="NCBI Taxonomy" id="151549"/>
    <lineage>
        <taxon>Eukaryota</taxon>
        <taxon>Metazoa</taxon>
        <taxon>Ecdysozoa</taxon>
        <taxon>Arthropoda</taxon>
        <taxon>Hexapoda</taxon>
        <taxon>Insecta</taxon>
        <taxon>Pterygota</taxon>
        <taxon>Neoptera</taxon>
        <taxon>Endopterygota</taxon>
        <taxon>Lepidoptera</taxon>
        <taxon>Glossata</taxon>
        <taxon>Ditrysia</taxon>
        <taxon>Tineoidea</taxon>
        <taxon>Psychidae</taxon>
        <taxon>Oiketicinae</taxon>
        <taxon>Eumeta</taxon>
    </lineage>
</organism>
<protein>
    <recommendedName>
        <fullName evidence="3">RNA-directed DNA polymerase from mobile element jockey</fullName>
    </recommendedName>
</protein>
<evidence type="ECO:0008006" key="3">
    <source>
        <dbReference type="Google" id="ProtNLM"/>
    </source>
</evidence>
<reference evidence="1 2" key="1">
    <citation type="journal article" date="2019" name="Commun. Biol.">
        <title>The bagworm genome reveals a unique fibroin gene that provides high tensile strength.</title>
        <authorList>
            <person name="Kono N."/>
            <person name="Nakamura H."/>
            <person name="Ohtoshi R."/>
            <person name="Tomita M."/>
            <person name="Numata K."/>
            <person name="Arakawa K."/>
        </authorList>
    </citation>
    <scope>NUCLEOTIDE SEQUENCE [LARGE SCALE GENOMIC DNA]</scope>
</reference>
<sequence length="267" mass="30153">MRLGSHTGDCPPPMKIITSWKKVSVALEETDTPILNNIPNDIVSTDDTDNAIGALINHIRTEVENSSRTVPTKSNRKELPRDVSELIRDKNAALRRVGKYCAKIGPMHVLSSVRRVEEEVRQRVSLPPKDGLDPITIDEVSVQLALFADDTAFFLCSNCLRNILLRLQKAIDKLSQWLRLWRIEPVRVGYTRVPGHTDGFLLFSHPFRTGRTTKKNGVRGQFEYSGRRRNPKKRGKQPTAESEACLVQHDGVSFKTISRGRVSVLYN</sequence>
<evidence type="ECO:0000313" key="1">
    <source>
        <dbReference type="EMBL" id="GBP92359.1"/>
    </source>
</evidence>
<dbReference type="Proteomes" id="UP000299102">
    <property type="component" value="Unassembled WGS sequence"/>
</dbReference>
<dbReference type="EMBL" id="BGZK01002268">
    <property type="protein sequence ID" value="GBP92359.1"/>
    <property type="molecule type" value="Genomic_DNA"/>
</dbReference>
<dbReference type="OrthoDB" id="6931783at2759"/>
<evidence type="ECO:0000313" key="2">
    <source>
        <dbReference type="Proteomes" id="UP000299102"/>
    </source>
</evidence>
<name>A0A4C1ZZE4_EUMVA</name>
<dbReference type="AlphaFoldDB" id="A0A4C1ZZE4"/>